<keyword evidence="2" id="KW-1185">Reference proteome</keyword>
<accession>A0ABQ5DPX0</accession>
<evidence type="ECO:0000313" key="2">
    <source>
        <dbReference type="Proteomes" id="UP001151760"/>
    </source>
</evidence>
<comment type="caution">
    <text evidence="1">The sequence shown here is derived from an EMBL/GenBank/DDBJ whole genome shotgun (WGS) entry which is preliminary data.</text>
</comment>
<sequence>MIGPSTDALPFDREEGPSIIRVPLGSQYGRWMPVIRLHSEGMSLRTTVMAQQSEIVEFHVAAGPEETVQVIQSLHESGRWRQSWQLAETLKMWEVEEPQAQMTRTEIARELC</sequence>
<dbReference type="EMBL" id="BQNB010015545">
    <property type="protein sequence ID" value="GJT41246.1"/>
    <property type="molecule type" value="Genomic_DNA"/>
</dbReference>
<reference evidence="1" key="2">
    <citation type="submission" date="2022-01" db="EMBL/GenBank/DDBJ databases">
        <authorList>
            <person name="Yamashiro T."/>
            <person name="Shiraishi A."/>
            <person name="Satake H."/>
            <person name="Nakayama K."/>
        </authorList>
    </citation>
    <scope>NUCLEOTIDE SEQUENCE</scope>
</reference>
<reference evidence="1" key="1">
    <citation type="journal article" date="2022" name="Int. J. Mol. Sci.">
        <title>Draft Genome of Tanacetum Coccineum: Genomic Comparison of Closely Related Tanacetum-Family Plants.</title>
        <authorList>
            <person name="Yamashiro T."/>
            <person name="Shiraishi A."/>
            <person name="Nakayama K."/>
            <person name="Satake H."/>
        </authorList>
    </citation>
    <scope>NUCLEOTIDE SEQUENCE</scope>
</reference>
<evidence type="ECO:0000313" key="1">
    <source>
        <dbReference type="EMBL" id="GJT41246.1"/>
    </source>
</evidence>
<name>A0ABQ5DPX0_9ASTR</name>
<gene>
    <name evidence="1" type="ORF">Tco_0941111</name>
</gene>
<dbReference type="Proteomes" id="UP001151760">
    <property type="component" value="Unassembled WGS sequence"/>
</dbReference>
<protein>
    <submittedName>
        <fullName evidence="1">Uncharacterized protein</fullName>
    </submittedName>
</protein>
<organism evidence="1 2">
    <name type="scientific">Tanacetum coccineum</name>
    <dbReference type="NCBI Taxonomy" id="301880"/>
    <lineage>
        <taxon>Eukaryota</taxon>
        <taxon>Viridiplantae</taxon>
        <taxon>Streptophyta</taxon>
        <taxon>Embryophyta</taxon>
        <taxon>Tracheophyta</taxon>
        <taxon>Spermatophyta</taxon>
        <taxon>Magnoliopsida</taxon>
        <taxon>eudicotyledons</taxon>
        <taxon>Gunneridae</taxon>
        <taxon>Pentapetalae</taxon>
        <taxon>asterids</taxon>
        <taxon>campanulids</taxon>
        <taxon>Asterales</taxon>
        <taxon>Asteraceae</taxon>
        <taxon>Asteroideae</taxon>
        <taxon>Anthemideae</taxon>
        <taxon>Anthemidinae</taxon>
        <taxon>Tanacetum</taxon>
    </lineage>
</organism>
<proteinExistence type="predicted"/>